<evidence type="ECO:0008006" key="3">
    <source>
        <dbReference type="Google" id="ProtNLM"/>
    </source>
</evidence>
<keyword evidence="2" id="KW-1185">Reference proteome</keyword>
<dbReference type="Pfam" id="PF14137">
    <property type="entry name" value="DUF4304"/>
    <property type="match status" value="1"/>
</dbReference>
<evidence type="ECO:0000313" key="2">
    <source>
        <dbReference type="Proteomes" id="UP000247832"/>
    </source>
</evidence>
<dbReference type="EMBL" id="QJVD01000001">
    <property type="protein sequence ID" value="PYI69794.1"/>
    <property type="molecule type" value="Genomic_DNA"/>
</dbReference>
<gene>
    <name evidence="1" type="ORF">CVV68_01410</name>
</gene>
<dbReference type="Proteomes" id="UP000247832">
    <property type="component" value="Unassembled WGS sequence"/>
</dbReference>
<name>A0A2V5LG15_9MICC</name>
<proteinExistence type="predicted"/>
<reference evidence="1 2" key="1">
    <citation type="submission" date="2018-05" db="EMBL/GenBank/DDBJ databases">
        <title>Genetic diversity of glacier-inhabiting Cryobacterium bacteria in China and description of Cryobacterium mengkeensis sp. nov. and Arthrobacter glacialis sp. nov.</title>
        <authorList>
            <person name="Liu Q."/>
            <person name="Xin Y.-H."/>
        </authorList>
    </citation>
    <scope>NUCLEOTIDE SEQUENCE [LARGE SCALE GENOMIC DNA]</scope>
    <source>
        <strain evidence="1 2">LI2</strain>
    </source>
</reference>
<sequence>MTSAIAIFRDMLKSQIGPMIREHGFRGTAPTWQIRSAYGDYGSVNFQSSSETTHEQVLFYINLGYTPQAWFDFQSNTTGGKPKRGYEFLKDRLYTDDEPRALENQRWSITDHESAIETARRVTDRLNQVGLPQINSWLDPSNRIKQLTTFNSDLARVLILTDCGPSSELDDAIKALKTGPLSDRQPLVDQVVRWVQERTVNS</sequence>
<dbReference type="AlphaFoldDB" id="A0A2V5LG15"/>
<accession>A0A2V5LG15</accession>
<organism evidence="1 2">
    <name type="scientific">Arthrobacter livingstonensis</name>
    <dbReference type="NCBI Taxonomy" id="670078"/>
    <lineage>
        <taxon>Bacteria</taxon>
        <taxon>Bacillati</taxon>
        <taxon>Actinomycetota</taxon>
        <taxon>Actinomycetes</taxon>
        <taxon>Micrococcales</taxon>
        <taxon>Micrococcaceae</taxon>
        <taxon>Arthrobacter</taxon>
    </lineage>
</organism>
<dbReference type="InterPro" id="IPR025412">
    <property type="entry name" value="DUF4304"/>
</dbReference>
<protein>
    <recommendedName>
        <fullName evidence="3">DUF4304 domain-containing protein</fullName>
    </recommendedName>
</protein>
<evidence type="ECO:0000313" key="1">
    <source>
        <dbReference type="EMBL" id="PYI69794.1"/>
    </source>
</evidence>
<comment type="caution">
    <text evidence="1">The sequence shown here is derived from an EMBL/GenBank/DDBJ whole genome shotgun (WGS) entry which is preliminary data.</text>
</comment>